<evidence type="ECO:0000256" key="1">
    <source>
        <dbReference type="ARBA" id="ARBA00004442"/>
    </source>
</evidence>
<dbReference type="Gene3D" id="1.20.1600.10">
    <property type="entry name" value="Outer membrane efflux proteins (OEP)"/>
    <property type="match status" value="1"/>
</dbReference>
<dbReference type="InterPro" id="IPR003423">
    <property type="entry name" value="OMP_efflux"/>
</dbReference>
<reference evidence="7" key="1">
    <citation type="submission" date="2018-06" db="EMBL/GenBank/DDBJ databases">
        <authorList>
            <person name="Zhirakovskaya E."/>
        </authorList>
    </citation>
    <scope>NUCLEOTIDE SEQUENCE</scope>
</reference>
<evidence type="ECO:0000256" key="4">
    <source>
        <dbReference type="ARBA" id="ARBA00022692"/>
    </source>
</evidence>
<dbReference type="PANTHER" id="PTHR30026:SF20">
    <property type="entry name" value="OUTER MEMBRANE PROTEIN TOLC"/>
    <property type="match status" value="1"/>
</dbReference>
<dbReference type="AlphaFoldDB" id="A0A3B1AXS3"/>
<keyword evidence="6" id="KW-0998">Cell outer membrane</keyword>
<keyword evidence="4" id="KW-0812">Transmembrane</keyword>
<comment type="subcellular location">
    <subcellularLocation>
        <location evidence="1">Cell outer membrane</location>
    </subcellularLocation>
</comment>
<evidence type="ECO:0000256" key="5">
    <source>
        <dbReference type="ARBA" id="ARBA00023136"/>
    </source>
</evidence>
<evidence type="ECO:0008006" key="8">
    <source>
        <dbReference type="Google" id="ProtNLM"/>
    </source>
</evidence>
<dbReference type="GO" id="GO:0009279">
    <property type="term" value="C:cell outer membrane"/>
    <property type="evidence" value="ECO:0007669"/>
    <property type="project" value="UniProtKB-SubCell"/>
</dbReference>
<evidence type="ECO:0000256" key="6">
    <source>
        <dbReference type="ARBA" id="ARBA00023237"/>
    </source>
</evidence>
<organism evidence="7">
    <name type="scientific">hydrothermal vent metagenome</name>
    <dbReference type="NCBI Taxonomy" id="652676"/>
    <lineage>
        <taxon>unclassified sequences</taxon>
        <taxon>metagenomes</taxon>
        <taxon>ecological metagenomes</taxon>
    </lineage>
</organism>
<evidence type="ECO:0000313" key="7">
    <source>
        <dbReference type="EMBL" id="VAW98824.1"/>
    </source>
</evidence>
<dbReference type="InterPro" id="IPR051906">
    <property type="entry name" value="TolC-like"/>
</dbReference>
<keyword evidence="2" id="KW-0813">Transport</keyword>
<dbReference type="PANTHER" id="PTHR30026">
    <property type="entry name" value="OUTER MEMBRANE PROTEIN TOLC"/>
    <property type="match status" value="1"/>
</dbReference>
<keyword evidence="5" id="KW-0472">Membrane</keyword>
<gene>
    <name evidence="7" type="ORF">MNBD_GAMMA22-1337</name>
</gene>
<keyword evidence="3" id="KW-1134">Transmembrane beta strand</keyword>
<sequence length="454" mass="51752">MSQEKVKVTLFWIRLFRNFFLLHVLIMQLLLANVVLAASEGLFGSQHQLVMEQLVQAVLIRNPSIEAMTSSWQAAQSRIEQVSSLNDPMLSYSFAPETRNSKGQDFGQKIQLSQILPWPGKLELRGDSARYQAKADWQNVELIRLQLIVTSVRVFADWFYIYEAIRINRINQDLWREFHTIAEVKYSSGRASKQDTLRAEVEQAMLEHQAIVLRRKQRNIQTKINSLLNREPDKTIPPPAALNKVSKLPTVNKLRQVAISNHPELKLLLARKQSSNALRKLAERDYYPDFNVNAGYNSLWNQNEKRFTVGVGINIPFGQSKRNAKVSEKNARTLQLQWQIIDKQATIAGAVQRAYNNIEESIHVLTLYQIKLLPLAEENLQTSKADYQSGKGGFLDLVSAEKNLIQTQLNQVQAQADYQRHLAMLVHRVGEPGLLGENFKLTNSTKKSIKGGSK</sequence>
<name>A0A3B1AXS3_9ZZZZ</name>
<dbReference type="SUPFAM" id="SSF56954">
    <property type="entry name" value="Outer membrane efflux proteins (OEP)"/>
    <property type="match status" value="1"/>
</dbReference>
<accession>A0A3B1AXS3</accession>
<protein>
    <recommendedName>
        <fullName evidence="8">Heavy metal RND efflux outer membrane protein, CzcC family</fullName>
    </recommendedName>
</protein>
<dbReference type="Pfam" id="PF02321">
    <property type="entry name" value="OEP"/>
    <property type="match status" value="1"/>
</dbReference>
<dbReference type="GO" id="GO:0015288">
    <property type="term" value="F:porin activity"/>
    <property type="evidence" value="ECO:0007669"/>
    <property type="project" value="TreeGrafter"/>
</dbReference>
<dbReference type="GO" id="GO:0015562">
    <property type="term" value="F:efflux transmembrane transporter activity"/>
    <property type="evidence" value="ECO:0007669"/>
    <property type="project" value="InterPro"/>
</dbReference>
<proteinExistence type="predicted"/>
<dbReference type="EMBL" id="UOFS01000039">
    <property type="protein sequence ID" value="VAW98824.1"/>
    <property type="molecule type" value="Genomic_DNA"/>
</dbReference>
<evidence type="ECO:0000256" key="2">
    <source>
        <dbReference type="ARBA" id="ARBA00022448"/>
    </source>
</evidence>
<evidence type="ECO:0000256" key="3">
    <source>
        <dbReference type="ARBA" id="ARBA00022452"/>
    </source>
</evidence>
<dbReference type="GO" id="GO:1990281">
    <property type="term" value="C:efflux pump complex"/>
    <property type="evidence" value="ECO:0007669"/>
    <property type="project" value="TreeGrafter"/>
</dbReference>